<dbReference type="InterPro" id="IPR028098">
    <property type="entry name" value="Glyco_trans_4-like_N"/>
</dbReference>
<evidence type="ECO:0000313" key="3">
    <source>
        <dbReference type="Proteomes" id="UP000219452"/>
    </source>
</evidence>
<dbReference type="Pfam" id="PF13579">
    <property type="entry name" value="Glyco_trans_4_4"/>
    <property type="match status" value="1"/>
</dbReference>
<gene>
    <name evidence="2" type="ORF">SAMN06269250_6016</name>
</gene>
<dbReference type="OrthoDB" id="9787111at2"/>
<dbReference type="AlphaFoldDB" id="A0A286GRZ5"/>
<dbReference type="Proteomes" id="UP000219452">
    <property type="component" value="Unassembled WGS sequence"/>
</dbReference>
<evidence type="ECO:0000313" key="2">
    <source>
        <dbReference type="EMBL" id="SOD98298.1"/>
    </source>
</evidence>
<dbReference type="SUPFAM" id="SSF53756">
    <property type="entry name" value="UDP-Glycosyltransferase/glycogen phosphorylase"/>
    <property type="match status" value="1"/>
</dbReference>
<dbReference type="InterPro" id="IPR050194">
    <property type="entry name" value="Glycosyltransferase_grp1"/>
</dbReference>
<keyword evidence="2" id="KW-0808">Transferase</keyword>
<dbReference type="Pfam" id="PF13692">
    <property type="entry name" value="Glyco_trans_1_4"/>
    <property type="match status" value="1"/>
</dbReference>
<dbReference type="PANTHER" id="PTHR45947:SF13">
    <property type="entry name" value="TRANSFERASE"/>
    <property type="match status" value="1"/>
</dbReference>
<keyword evidence="3" id="KW-1185">Reference proteome</keyword>
<dbReference type="EMBL" id="OCNH01000008">
    <property type="protein sequence ID" value="SOD98298.1"/>
    <property type="molecule type" value="Genomic_DNA"/>
</dbReference>
<feature type="non-terminal residue" evidence="2">
    <location>
        <position position="302"/>
    </location>
</feature>
<organism evidence="2 3">
    <name type="scientific">Spirosoma fluviale</name>
    <dbReference type="NCBI Taxonomy" id="1597977"/>
    <lineage>
        <taxon>Bacteria</taxon>
        <taxon>Pseudomonadati</taxon>
        <taxon>Bacteroidota</taxon>
        <taxon>Cytophagia</taxon>
        <taxon>Cytophagales</taxon>
        <taxon>Cytophagaceae</taxon>
        <taxon>Spirosoma</taxon>
    </lineage>
</organism>
<dbReference type="GO" id="GO:0016757">
    <property type="term" value="F:glycosyltransferase activity"/>
    <property type="evidence" value="ECO:0007669"/>
    <property type="project" value="TreeGrafter"/>
</dbReference>
<dbReference type="PANTHER" id="PTHR45947">
    <property type="entry name" value="SULFOQUINOVOSYL TRANSFERASE SQD2"/>
    <property type="match status" value="1"/>
</dbReference>
<feature type="domain" description="Glycosyltransferase subfamily 4-like N-terminal" evidence="1">
    <location>
        <begin position="54"/>
        <end position="197"/>
    </location>
</feature>
<dbReference type="Gene3D" id="3.40.50.2000">
    <property type="entry name" value="Glycogen Phosphorylase B"/>
    <property type="match status" value="2"/>
</dbReference>
<protein>
    <submittedName>
        <fullName evidence="2">Glycosyltransferase involved in cell wall bisynthesis</fullName>
    </submittedName>
</protein>
<proteinExistence type="predicted"/>
<name>A0A286GRZ5_9BACT</name>
<evidence type="ECO:0000259" key="1">
    <source>
        <dbReference type="Pfam" id="PF13579"/>
    </source>
</evidence>
<sequence length="302" mass="34681">MKILLIHTHYQFRGGEDAVFEQEQSLLQEGNQVETLVFHNKNGWRGALQFFFSVWNLSAIIKVRRKIQVFKPDVVHIHNWHYASGPAIIRTAKRFGVPVLLTLHNYRLLCPSGSLMNGNTIFTDSMYADFPWKAVQLKVFRDSVVQTFWLAFVVWFHKKIGTWHLVDRYLVLTDFARNLYRSSQLGIDPAKLLIKPNFVQRPEQLRQIRAGHFLYIGRLSDEKGVNILLSTFQNSAYKLSIAGDGPLADLVERASSVSSNIHYLGTLDRYGVQQGMQTCTALLFPSIWYEGMPMTILEAFSL</sequence>
<accession>A0A286GRZ5</accession>
<dbReference type="RefSeq" id="WP_097131166.1">
    <property type="nucleotide sequence ID" value="NZ_OCNH01000008.1"/>
</dbReference>
<reference evidence="3" key="1">
    <citation type="submission" date="2017-09" db="EMBL/GenBank/DDBJ databases">
        <authorList>
            <person name="Varghese N."/>
            <person name="Submissions S."/>
        </authorList>
    </citation>
    <scope>NUCLEOTIDE SEQUENCE [LARGE SCALE GENOMIC DNA]</scope>
    <source>
        <strain evidence="3">DSM 29961</strain>
    </source>
</reference>